<evidence type="ECO:0008006" key="3">
    <source>
        <dbReference type="Google" id="ProtNLM"/>
    </source>
</evidence>
<evidence type="ECO:0000313" key="2">
    <source>
        <dbReference type="Proteomes" id="UP001364224"/>
    </source>
</evidence>
<gene>
    <name evidence="1" type="ORF">V1286_003620</name>
</gene>
<proteinExistence type="predicted"/>
<reference evidence="1 2" key="1">
    <citation type="submission" date="2024-02" db="EMBL/GenBank/DDBJ databases">
        <title>Adaptive strategies in a cosmopolitan and abundant soil bacterium.</title>
        <authorList>
            <person name="Carini P."/>
        </authorList>
    </citation>
    <scope>NUCLEOTIDE SEQUENCE [LARGE SCALE GENOMIC DNA]</scope>
    <source>
        <strain evidence="1 2">AZCC 1608</strain>
    </source>
</reference>
<keyword evidence="2" id="KW-1185">Reference proteome</keyword>
<dbReference type="RefSeq" id="WP_334481344.1">
    <property type="nucleotide sequence ID" value="NZ_JAZHRV010000001.1"/>
</dbReference>
<organism evidence="1 2">
    <name type="scientific">Bradyrhizobium algeriense</name>
    <dbReference type="NCBI Taxonomy" id="634784"/>
    <lineage>
        <taxon>Bacteria</taxon>
        <taxon>Pseudomonadati</taxon>
        <taxon>Pseudomonadota</taxon>
        <taxon>Alphaproteobacteria</taxon>
        <taxon>Hyphomicrobiales</taxon>
        <taxon>Nitrobacteraceae</taxon>
        <taxon>Bradyrhizobium</taxon>
    </lineage>
</organism>
<evidence type="ECO:0000313" key="1">
    <source>
        <dbReference type="EMBL" id="MEH2556091.1"/>
    </source>
</evidence>
<dbReference type="EMBL" id="JAZHRV010000001">
    <property type="protein sequence ID" value="MEH2556091.1"/>
    <property type="molecule type" value="Genomic_DNA"/>
</dbReference>
<comment type="caution">
    <text evidence="1">The sequence shown here is derived from an EMBL/GenBank/DDBJ whole genome shotgun (WGS) entry which is preliminary data.</text>
</comment>
<name>A0ABU8BC12_9BRAD</name>
<accession>A0ABU8BC12</accession>
<sequence length="150" mass="16460">MATVEQVYHDAGRALEAANLLETELGTCLLALDALETGSYANPDADAYARLREAIDSNTLGRSIRAIKAKLQITDSVDAVFQDALEARNLLAHRFFPHHGLKVHDPAGRDEMVAHIDRLRDAIWSAYTIAGKWSPLLVAAVRVLMRAKAN</sequence>
<protein>
    <recommendedName>
        <fullName evidence="3">DUF86 domain-containing protein</fullName>
    </recommendedName>
</protein>
<dbReference type="Proteomes" id="UP001364224">
    <property type="component" value="Unassembled WGS sequence"/>
</dbReference>